<feature type="active site" description="Proton acceptor" evidence="7">
    <location>
        <position position="537"/>
    </location>
</feature>
<keyword evidence="11" id="KW-0812">Transmembrane</keyword>
<comment type="similarity">
    <text evidence="1">Belongs to the peptidase M1 family.</text>
</comment>
<evidence type="ECO:0000256" key="6">
    <source>
        <dbReference type="ARBA" id="ARBA00023049"/>
    </source>
</evidence>
<evidence type="ECO:0000256" key="8">
    <source>
        <dbReference type="PIRSR" id="PIRSR634016-3"/>
    </source>
</evidence>
<dbReference type="InterPro" id="IPR001930">
    <property type="entry name" value="Peptidase_M1"/>
</dbReference>
<feature type="region of interest" description="Disordered" evidence="10">
    <location>
        <begin position="776"/>
        <end position="819"/>
    </location>
</feature>
<feature type="compositionally biased region" description="Basic and acidic residues" evidence="10">
    <location>
        <begin position="25"/>
        <end position="35"/>
    </location>
</feature>
<accession>A0A8S1HGN0</accession>
<feature type="transmembrane region" description="Helical" evidence="11">
    <location>
        <begin position="95"/>
        <end position="119"/>
    </location>
</feature>
<feature type="region of interest" description="Disordered" evidence="10">
    <location>
        <begin position="1"/>
        <end position="43"/>
    </location>
</feature>
<name>A0A8S1HGN0_9PELO</name>
<keyword evidence="15" id="KW-1185">Reference proteome</keyword>
<dbReference type="InterPro" id="IPR014782">
    <property type="entry name" value="Peptidase_M1_dom"/>
</dbReference>
<dbReference type="PANTHER" id="PTHR11533:SF21">
    <property type="entry name" value="AMINOPEPTIDASE"/>
    <property type="match status" value="1"/>
</dbReference>
<protein>
    <recommendedName>
        <fullName evidence="16">Aminopeptidase</fullName>
    </recommendedName>
</protein>
<gene>
    <name evidence="14" type="ORF">CAUJ_LOCUS9420</name>
</gene>
<dbReference type="SUPFAM" id="SSF55486">
    <property type="entry name" value="Metalloproteases ('zincins'), catalytic domain"/>
    <property type="match status" value="1"/>
</dbReference>
<keyword evidence="11" id="KW-0472">Membrane</keyword>
<evidence type="ECO:0000313" key="14">
    <source>
        <dbReference type="EMBL" id="CAD6193501.1"/>
    </source>
</evidence>
<dbReference type="Gene3D" id="2.60.40.1910">
    <property type="match status" value="1"/>
</dbReference>
<keyword evidence="4" id="KW-0378">Hydrolase</keyword>
<feature type="compositionally biased region" description="Polar residues" evidence="10">
    <location>
        <begin position="126"/>
        <end position="152"/>
    </location>
</feature>
<evidence type="ECO:0000256" key="3">
    <source>
        <dbReference type="ARBA" id="ARBA00022723"/>
    </source>
</evidence>
<dbReference type="Pfam" id="PF01433">
    <property type="entry name" value="Peptidase_M1"/>
    <property type="match status" value="1"/>
</dbReference>
<dbReference type="OrthoDB" id="510539at2759"/>
<dbReference type="CDD" id="cd09601">
    <property type="entry name" value="M1_APN-Q_like"/>
    <property type="match status" value="1"/>
</dbReference>
<feature type="compositionally biased region" description="Basic and acidic residues" evidence="10">
    <location>
        <begin position="809"/>
        <end position="819"/>
    </location>
</feature>
<dbReference type="InterPro" id="IPR042097">
    <property type="entry name" value="Aminopeptidase_N-like_N_sf"/>
</dbReference>
<evidence type="ECO:0000256" key="7">
    <source>
        <dbReference type="PIRSR" id="PIRSR634016-1"/>
    </source>
</evidence>
<feature type="binding site" evidence="8">
    <location>
        <position position="536"/>
    </location>
    <ligand>
        <name>Zn(2+)</name>
        <dbReference type="ChEBI" id="CHEBI:29105"/>
        <note>catalytic</note>
    </ligand>
</feature>
<evidence type="ECO:0000256" key="11">
    <source>
        <dbReference type="SAM" id="Phobius"/>
    </source>
</evidence>
<dbReference type="FunFam" id="2.60.40.1730:FF:000028">
    <property type="entry name" value="Aminopeptidase"/>
    <property type="match status" value="1"/>
</dbReference>
<feature type="compositionally biased region" description="Basic residues" evidence="10">
    <location>
        <begin position="780"/>
        <end position="793"/>
    </location>
</feature>
<evidence type="ECO:0000256" key="2">
    <source>
        <dbReference type="ARBA" id="ARBA00022670"/>
    </source>
</evidence>
<dbReference type="GO" id="GO:0016020">
    <property type="term" value="C:membrane"/>
    <property type="evidence" value="ECO:0007669"/>
    <property type="project" value="TreeGrafter"/>
</dbReference>
<evidence type="ECO:0000256" key="1">
    <source>
        <dbReference type="ARBA" id="ARBA00010136"/>
    </source>
</evidence>
<evidence type="ECO:0000259" key="13">
    <source>
        <dbReference type="Pfam" id="PF17900"/>
    </source>
</evidence>
<dbReference type="EMBL" id="CAJGYM010000036">
    <property type="protein sequence ID" value="CAD6193501.1"/>
    <property type="molecule type" value="Genomic_DNA"/>
</dbReference>
<dbReference type="Gene3D" id="1.10.390.10">
    <property type="entry name" value="Neutral Protease Domain 2"/>
    <property type="match status" value="1"/>
</dbReference>
<evidence type="ECO:0000313" key="15">
    <source>
        <dbReference type="Proteomes" id="UP000835052"/>
    </source>
</evidence>
<comment type="cofactor">
    <cofactor evidence="8">
        <name>Zn(2+)</name>
        <dbReference type="ChEBI" id="CHEBI:29105"/>
    </cofactor>
    <text evidence="8">Binds 1 zinc ion per subunit.</text>
</comment>
<feature type="domain" description="Peptidase M1 membrane alanine aminopeptidase" evidence="12">
    <location>
        <begin position="456"/>
        <end position="686"/>
    </location>
</feature>
<dbReference type="GO" id="GO:0006508">
    <property type="term" value="P:proteolysis"/>
    <property type="evidence" value="ECO:0007669"/>
    <property type="project" value="UniProtKB-KW"/>
</dbReference>
<keyword evidence="3 8" id="KW-0479">Metal-binding</keyword>
<dbReference type="InterPro" id="IPR050344">
    <property type="entry name" value="Peptidase_M1_aminopeptidases"/>
</dbReference>
<organism evidence="14 15">
    <name type="scientific">Caenorhabditis auriculariae</name>
    <dbReference type="NCBI Taxonomy" id="2777116"/>
    <lineage>
        <taxon>Eukaryota</taxon>
        <taxon>Metazoa</taxon>
        <taxon>Ecdysozoa</taxon>
        <taxon>Nematoda</taxon>
        <taxon>Chromadorea</taxon>
        <taxon>Rhabditida</taxon>
        <taxon>Rhabditina</taxon>
        <taxon>Rhabditomorpha</taxon>
        <taxon>Rhabditoidea</taxon>
        <taxon>Rhabditidae</taxon>
        <taxon>Peloderinae</taxon>
        <taxon>Caenorhabditis</taxon>
    </lineage>
</organism>
<dbReference type="PRINTS" id="PR00756">
    <property type="entry name" value="ALADIPTASE"/>
</dbReference>
<dbReference type="Gene3D" id="1.25.50.20">
    <property type="match status" value="1"/>
</dbReference>
<keyword evidence="6" id="KW-0482">Metalloprotease</keyword>
<evidence type="ECO:0000256" key="5">
    <source>
        <dbReference type="ARBA" id="ARBA00022833"/>
    </source>
</evidence>
<feature type="region of interest" description="Disordered" evidence="10">
    <location>
        <begin position="126"/>
        <end position="155"/>
    </location>
</feature>
<keyword evidence="5 8" id="KW-0862">Zinc</keyword>
<dbReference type="InterPro" id="IPR027268">
    <property type="entry name" value="Peptidase_M4/M1_CTD_sf"/>
</dbReference>
<sequence>MTGGPSPPDQNSDRSHAFRVSFGPRGKDRRGEKSWRSGGVEDAMKDGRVVDEVEPCLRHPHSQHAPLAVLPFGGSTTSQLSSSVSRRKAGFARKCIIVLLIHAIFVFAILIAFLIGQWISEEKNKTPQTSNQNLTPNARHTNPPRLSSTTAHTVRPSPTLLTTSFLQNAKSSPRTIERLIPLRKEKNYTLFDVHPSTFENFELSEKLHGSHSRKKGTDALLVPLPLYILPVHYDLTVDLSNFDTTLTARANITIELESYGNSTEDEIQFHVGSNVRIERMRLRKNGSRVYPRTFKREESKKLARILLREALTKGRYVLEIEYNMTICDDVNDGVRCSLDSQTNSSLLATSFTTMFEPTLARTFFPCWDEPGIKATFNISVLHAEKYTVLSNMPSFQNHHRRDPYRIVTTTFQRTPPISTYLIAFAVGEFVKLETRTERGVALTVWTYPEDLMSLQFALDYAPLVFDRFEDTLEVPFSLPKVDLVAARNVHTGGMENWGLIVFEHASVAHNVPSNDHVNETVDRMYSEYRIGRLVGHEVAHQWFGNLVTMRDWSELWLNEGFATFSVHELMSTDHPKIAEFEYYDNLQRLFDKQSKEDGNLALVRELATESAVDESFHPTNLYTKGCVVIRMIRDLVSDFDFKAGVRRYLRRFAYRSVARDDLFNSLPAYADHGAEQEKLSDVLEGWFVNEGLPEVTAIRNYDNDMMTIRLFLRDRKSDFRGSRELPETFRTTHLLEDDVFMRDFGMKTTERRGTREALPDDTTAFDDSLFDGFVRETQKPKRRKHRPTRKKSTRAPPRVPPQPMISVSARREELRKPRRAGEPADLWNIPLSYMFGSLKTTEGQVVREFWLKNRSVSFADGEISPSQSILLNPDWKYPYRVNYDLHNWKLLARILHQNHVDIPEKSRMQIIVDSEFFLANSNNPHLYLYILDYLSQETKLDVMLFRNRRCSSGTSINSAILLYFTPVIRQMDKLLADSQTDAETAVLWLVRAGRLAKLYQLRCAANLPSCKEEYHTQRWSRDPDAWTEDVHKQVTAVCHHLFTHPDNKKINDLLENRLNADGSQWTLAVQLAACSKDQRIVKMAAKMVVRTKNAAVYASCLQSDFSLHYNPAFREAMWSEIGLLSPFERTLLFSTNKTEVLLGSRVLLHSVKTIDELRQVRSLISDWGRQMSVHLEYLERYLQWVQTVSRGVLHKFFSADLANL</sequence>
<feature type="binding site" evidence="8">
    <location>
        <position position="540"/>
    </location>
    <ligand>
        <name>Zn(2+)</name>
        <dbReference type="ChEBI" id="CHEBI:29105"/>
        <note>catalytic</note>
    </ligand>
</feature>
<dbReference type="GO" id="GO:0005615">
    <property type="term" value="C:extracellular space"/>
    <property type="evidence" value="ECO:0007669"/>
    <property type="project" value="TreeGrafter"/>
</dbReference>
<dbReference type="PANTHER" id="PTHR11533">
    <property type="entry name" value="PROTEASE M1 ZINC METALLOPROTEASE"/>
    <property type="match status" value="1"/>
</dbReference>
<dbReference type="GO" id="GO:0070006">
    <property type="term" value="F:metalloaminopeptidase activity"/>
    <property type="evidence" value="ECO:0007669"/>
    <property type="project" value="TreeGrafter"/>
</dbReference>
<dbReference type="FunFam" id="1.10.390.10:FF:000025">
    <property type="entry name" value="Aminopeptidase"/>
    <property type="match status" value="1"/>
</dbReference>
<keyword evidence="2" id="KW-0645">Protease</keyword>
<feature type="domain" description="Aminopeptidase N-like N-terminal" evidence="13">
    <location>
        <begin position="230"/>
        <end position="421"/>
    </location>
</feature>
<evidence type="ECO:0000256" key="9">
    <source>
        <dbReference type="PIRSR" id="PIRSR634016-4"/>
    </source>
</evidence>
<dbReference type="Pfam" id="PF17900">
    <property type="entry name" value="Peptidase_M1_N"/>
    <property type="match status" value="1"/>
</dbReference>
<dbReference type="Gene3D" id="2.60.40.1730">
    <property type="entry name" value="tricorn interacting facor f3 domain"/>
    <property type="match status" value="1"/>
</dbReference>
<evidence type="ECO:0000256" key="4">
    <source>
        <dbReference type="ARBA" id="ARBA00022801"/>
    </source>
</evidence>
<dbReference type="GO" id="GO:0008270">
    <property type="term" value="F:zinc ion binding"/>
    <property type="evidence" value="ECO:0007669"/>
    <property type="project" value="InterPro"/>
</dbReference>
<dbReference type="Proteomes" id="UP000835052">
    <property type="component" value="Unassembled WGS sequence"/>
</dbReference>
<dbReference type="InterPro" id="IPR034016">
    <property type="entry name" value="M1_APN-typ"/>
</dbReference>
<dbReference type="GO" id="GO:0043171">
    <property type="term" value="P:peptide catabolic process"/>
    <property type="evidence" value="ECO:0007669"/>
    <property type="project" value="TreeGrafter"/>
</dbReference>
<reference evidence="14" key="1">
    <citation type="submission" date="2020-10" db="EMBL/GenBank/DDBJ databases">
        <authorList>
            <person name="Kikuchi T."/>
        </authorList>
    </citation>
    <scope>NUCLEOTIDE SEQUENCE</scope>
    <source>
        <strain evidence="14">NKZ352</strain>
    </source>
</reference>
<evidence type="ECO:0000259" key="12">
    <source>
        <dbReference type="Pfam" id="PF01433"/>
    </source>
</evidence>
<evidence type="ECO:0000256" key="10">
    <source>
        <dbReference type="SAM" id="MobiDB-lite"/>
    </source>
</evidence>
<dbReference type="GO" id="GO:0005737">
    <property type="term" value="C:cytoplasm"/>
    <property type="evidence" value="ECO:0007669"/>
    <property type="project" value="TreeGrafter"/>
</dbReference>
<comment type="caution">
    <text evidence="14">The sequence shown here is derived from an EMBL/GenBank/DDBJ whole genome shotgun (WGS) entry which is preliminary data.</text>
</comment>
<dbReference type="InterPro" id="IPR045357">
    <property type="entry name" value="Aminopeptidase_N-like_N"/>
</dbReference>
<dbReference type="AlphaFoldDB" id="A0A8S1HGN0"/>
<feature type="binding site" evidence="8">
    <location>
        <position position="559"/>
    </location>
    <ligand>
        <name>Zn(2+)</name>
        <dbReference type="ChEBI" id="CHEBI:29105"/>
        <note>catalytic</note>
    </ligand>
</feature>
<proteinExistence type="inferred from homology"/>
<feature type="site" description="Transition state stabilizer" evidence="9">
    <location>
        <position position="622"/>
    </location>
</feature>
<dbReference type="SUPFAM" id="SSF63737">
    <property type="entry name" value="Leukotriene A4 hydrolase N-terminal domain"/>
    <property type="match status" value="1"/>
</dbReference>
<dbReference type="GO" id="GO:0042277">
    <property type="term" value="F:peptide binding"/>
    <property type="evidence" value="ECO:0007669"/>
    <property type="project" value="TreeGrafter"/>
</dbReference>
<evidence type="ECO:0008006" key="16">
    <source>
        <dbReference type="Google" id="ProtNLM"/>
    </source>
</evidence>
<keyword evidence="11" id="KW-1133">Transmembrane helix</keyword>